<evidence type="ECO:0000313" key="1">
    <source>
        <dbReference type="EMBL" id="PFG88487.1"/>
    </source>
</evidence>
<reference evidence="1" key="1">
    <citation type="submission" date="2017-01" db="EMBL/GenBank/DDBJ databases">
        <authorList>
            <person name="Lo R."/>
        </authorList>
    </citation>
    <scope>NUCLEOTIDE SEQUENCE</scope>
    <source>
        <strain evidence="1">537</strain>
    </source>
</reference>
<reference evidence="1" key="2">
    <citation type="journal article" date="2018" name="Food Control">
        <title>Characterization of Lactococcus lactis isolates from herbs, fruits and vegetables for use as biopreservatives against Listeria monocytogenes in cheese.</title>
        <authorList>
            <person name="Ho V."/>
            <person name="Lo R."/>
            <person name="Bansal N."/>
            <person name="Turner M.S."/>
        </authorList>
    </citation>
    <scope>NUCLEOTIDE SEQUENCE</scope>
    <source>
        <strain evidence="1">537</strain>
    </source>
</reference>
<dbReference type="RefSeq" id="WP_098393254.1">
    <property type="nucleotide sequence ID" value="NZ_JAOWLS010000006.1"/>
</dbReference>
<gene>
    <name evidence="1" type="ORF">BW154_03055</name>
</gene>
<dbReference type="Proteomes" id="UP000225275">
    <property type="component" value="Unassembled WGS sequence"/>
</dbReference>
<dbReference type="Pfam" id="PF07751">
    <property type="entry name" value="Abi_2"/>
    <property type="match status" value="1"/>
</dbReference>
<evidence type="ECO:0000313" key="2">
    <source>
        <dbReference type="Proteomes" id="UP000225275"/>
    </source>
</evidence>
<dbReference type="AlphaFoldDB" id="A0AAP8JDF9"/>
<dbReference type="InterPro" id="IPR011664">
    <property type="entry name" value="Abi_system_AbiD/AbiF-like"/>
</dbReference>
<dbReference type="EMBL" id="MTJS01000002">
    <property type="protein sequence ID" value="PFG88487.1"/>
    <property type="molecule type" value="Genomic_DNA"/>
</dbReference>
<evidence type="ECO:0008006" key="3">
    <source>
        <dbReference type="Google" id="ProtNLM"/>
    </source>
</evidence>
<comment type="caution">
    <text evidence="1">The sequence shown here is derived from an EMBL/GenBank/DDBJ whole genome shotgun (WGS) entry which is preliminary data.</text>
</comment>
<name>A0AAP8JDF9_9LACT</name>
<sequence>MKGKTTNSLMMHIRDNHGIDINGSLEKRKLLEMGYYHGYKAYKYKGKTTNKLGYTTFNQIVSVYTFDNDMKRLLYPYAMKLETILKNIVIDCLVSNSEITFERIYDTKLNRANELSPKAKSFPDKRSRQRAEKSFRKATQNKLRLKQEFDRAISNYYGKKDIVEHFVHSGKPIPLWAHFELVTLGSFGSFLSCLCAADKVKISKAVGTYNTAVDRDGILLEKHIFIFKELRNAVAHNSVIFDTRFRTISVSGVIKNQLSQEFSISNIDFTTILDYVILLLHYLKPLGFSKTELKRLVRDIERSIKDFETSLNNNTILFSILGSNYKNKLLKINSFL</sequence>
<protein>
    <recommendedName>
        <fullName evidence="3">Abi family protein</fullName>
    </recommendedName>
</protein>
<proteinExistence type="predicted"/>
<organism evidence="1 2">
    <name type="scientific">Lactococcus lactis</name>
    <dbReference type="NCBI Taxonomy" id="1358"/>
    <lineage>
        <taxon>Bacteria</taxon>
        <taxon>Bacillati</taxon>
        <taxon>Bacillota</taxon>
        <taxon>Bacilli</taxon>
        <taxon>Lactobacillales</taxon>
        <taxon>Streptococcaceae</taxon>
        <taxon>Lactococcus</taxon>
    </lineage>
</organism>
<accession>A0AAP8JDF9</accession>